<name>A0A1C3WZG3_9BRAD</name>
<protein>
    <submittedName>
        <fullName evidence="1">Uncharacterized protein</fullName>
    </submittedName>
</protein>
<reference evidence="1 2" key="1">
    <citation type="submission" date="2016-08" db="EMBL/GenBank/DDBJ databases">
        <authorList>
            <person name="Seilhamer J.J."/>
        </authorList>
    </citation>
    <scope>NUCLEOTIDE SEQUENCE [LARGE SCALE GENOMIC DNA]</scope>
    <source>
        <strain evidence="1 2">CCBAU 10071</strain>
    </source>
</reference>
<dbReference type="Proteomes" id="UP000183174">
    <property type="component" value="Unassembled WGS sequence"/>
</dbReference>
<organism evidence="1 2">
    <name type="scientific">Bradyrhizobium yuanmingense</name>
    <dbReference type="NCBI Taxonomy" id="108015"/>
    <lineage>
        <taxon>Bacteria</taxon>
        <taxon>Pseudomonadati</taxon>
        <taxon>Pseudomonadota</taxon>
        <taxon>Alphaproteobacteria</taxon>
        <taxon>Hyphomicrobiales</taxon>
        <taxon>Nitrobacteraceae</taxon>
        <taxon>Bradyrhizobium</taxon>
    </lineage>
</organism>
<accession>A0A1C3WZG3</accession>
<evidence type="ECO:0000313" key="2">
    <source>
        <dbReference type="Proteomes" id="UP000183174"/>
    </source>
</evidence>
<proteinExistence type="predicted"/>
<dbReference type="EMBL" id="FMAE01000008">
    <property type="protein sequence ID" value="SCB45361.1"/>
    <property type="molecule type" value="Genomic_DNA"/>
</dbReference>
<sequence>MALEVRLISASRNGIAAIDICRTSISNAGLAARLQNPKMLNTRRRLPRRLSTIRSPPFSAELP</sequence>
<evidence type="ECO:0000313" key="1">
    <source>
        <dbReference type="EMBL" id="SCB45361.1"/>
    </source>
</evidence>
<gene>
    <name evidence="1" type="ORF">GA0061099_1008126</name>
</gene>
<dbReference type="AlphaFoldDB" id="A0A1C3WZG3"/>